<dbReference type="AlphaFoldDB" id="A0A164HJ99"/>
<gene>
    <name evidence="1" type="ORF">APZ42_003448</name>
</gene>
<comment type="caution">
    <text evidence="1">The sequence shown here is derived from an EMBL/GenBank/DDBJ whole genome shotgun (WGS) entry which is preliminary data.</text>
</comment>
<proteinExistence type="predicted"/>
<organism evidence="1 2">
    <name type="scientific">Daphnia magna</name>
    <dbReference type="NCBI Taxonomy" id="35525"/>
    <lineage>
        <taxon>Eukaryota</taxon>
        <taxon>Metazoa</taxon>
        <taxon>Ecdysozoa</taxon>
        <taxon>Arthropoda</taxon>
        <taxon>Crustacea</taxon>
        <taxon>Branchiopoda</taxon>
        <taxon>Diplostraca</taxon>
        <taxon>Cladocera</taxon>
        <taxon>Anomopoda</taxon>
        <taxon>Daphniidae</taxon>
        <taxon>Daphnia</taxon>
    </lineage>
</organism>
<dbReference type="Proteomes" id="UP000076858">
    <property type="component" value="Unassembled WGS sequence"/>
</dbReference>
<name>A0A164HJ99_9CRUS</name>
<evidence type="ECO:0000313" key="2">
    <source>
        <dbReference type="Proteomes" id="UP000076858"/>
    </source>
</evidence>
<dbReference type="EMBL" id="LRGB01010829">
    <property type="protein sequence ID" value="KZS00299.1"/>
    <property type="molecule type" value="Genomic_DNA"/>
</dbReference>
<protein>
    <submittedName>
        <fullName evidence="1">Putative Zinc finger protein</fullName>
    </submittedName>
</protein>
<evidence type="ECO:0000313" key="1">
    <source>
        <dbReference type="EMBL" id="KZS00299.1"/>
    </source>
</evidence>
<keyword evidence="2" id="KW-1185">Reference proteome</keyword>
<accession>A0A164HJ99</accession>
<feature type="non-terminal residue" evidence="1">
    <location>
        <position position="92"/>
    </location>
</feature>
<sequence length="92" mass="10316">YCTLDIKGTVVRPFKFNGSIAHKAYVEFIVTNSHAFTLGEEPAFRKFLLLLQHLYKPLGATAVKARIMKAFVELKFQVMAKLGNCNLALTVL</sequence>
<reference evidence="1 2" key="1">
    <citation type="submission" date="2016-03" db="EMBL/GenBank/DDBJ databases">
        <title>EvidentialGene: Evidence-directed Construction of Genes on Genomes.</title>
        <authorList>
            <person name="Gilbert D.G."/>
            <person name="Choi J.-H."/>
            <person name="Mockaitis K."/>
            <person name="Colbourne J."/>
            <person name="Pfrender M."/>
        </authorList>
    </citation>
    <scope>NUCLEOTIDE SEQUENCE [LARGE SCALE GENOMIC DNA]</scope>
    <source>
        <strain evidence="1 2">Xinb3</strain>
        <tissue evidence="1">Complete organism</tissue>
    </source>
</reference>
<dbReference type="OrthoDB" id="1607513at2759"/>
<feature type="non-terminal residue" evidence="1">
    <location>
        <position position="1"/>
    </location>
</feature>